<evidence type="ECO:0000313" key="2">
    <source>
        <dbReference type="EMBL" id="KAF7353447.1"/>
    </source>
</evidence>
<feature type="domain" description="F-box" evidence="1">
    <location>
        <begin position="10"/>
        <end position="45"/>
    </location>
</feature>
<evidence type="ECO:0000313" key="3">
    <source>
        <dbReference type="Proteomes" id="UP000623467"/>
    </source>
</evidence>
<dbReference type="CDD" id="cd09917">
    <property type="entry name" value="F-box_SF"/>
    <property type="match status" value="1"/>
</dbReference>
<dbReference type="InterPro" id="IPR001810">
    <property type="entry name" value="F-box_dom"/>
</dbReference>
<protein>
    <recommendedName>
        <fullName evidence="1">F-box domain-containing protein</fullName>
    </recommendedName>
</protein>
<dbReference type="Proteomes" id="UP000623467">
    <property type="component" value="Unassembled WGS sequence"/>
</dbReference>
<accession>A0A8H6Y6B9</accession>
<evidence type="ECO:0000259" key="1">
    <source>
        <dbReference type="Pfam" id="PF12937"/>
    </source>
</evidence>
<gene>
    <name evidence="2" type="ORF">MSAN_01533900</name>
</gene>
<dbReference type="AlphaFoldDB" id="A0A8H6Y6B9"/>
<proteinExistence type="predicted"/>
<keyword evidence="3" id="KW-1185">Reference proteome</keyword>
<dbReference type="Gene3D" id="1.20.1280.50">
    <property type="match status" value="1"/>
</dbReference>
<sequence>MAWLLSNMAPDVIFSIFAYCDISSVISASQTCRYLHNLAFDKSVWLGLLDSLRHRSILDRTINLETLSVVEMIGIARGMITGPRTWTPREHDRNPIVAISKTITLHRARDVETPAVDSVKLLPSGCYVLFSTQETLECWNVAHDRLVWMHTSAVEHTTVVDFGAEETDTDSANIIICLHADLSNGPMHFIEMVHVDLRTGTYDYLLAARTPDSEPFYQPVICKALAAVRVNLGYIVINWKTRSYLIVHSPDSLPQTTLIPQHIIVLAPSVSGEHQIHLISNDTIGTYFSPTIGLEDPAEFRMVSVEELPKLHTFHASSPEQSFEDMQIHASPIRDADYRVWIWGWNHRANEHGLRSYQLSIPIDGAPKWRLRSQALLGTPLVSYSGHALCYEASRRWWTICSPGSSAPNPRLRLFRNPDFVDLATYSGAVTCPTVESTIMIRYYK</sequence>
<dbReference type="OrthoDB" id="3034290at2759"/>
<name>A0A8H6Y6B9_9AGAR</name>
<dbReference type="EMBL" id="JACAZH010000012">
    <property type="protein sequence ID" value="KAF7353447.1"/>
    <property type="molecule type" value="Genomic_DNA"/>
</dbReference>
<organism evidence="2 3">
    <name type="scientific">Mycena sanguinolenta</name>
    <dbReference type="NCBI Taxonomy" id="230812"/>
    <lineage>
        <taxon>Eukaryota</taxon>
        <taxon>Fungi</taxon>
        <taxon>Dikarya</taxon>
        <taxon>Basidiomycota</taxon>
        <taxon>Agaricomycotina</taxon>
        <taxon>Agaricomycetes</taxon>
        <taxon>Agaricomycetidae</taxon>
        <taxon>Agaricales</taxon>
        <taxon>Marasmiineae</taxon>
        <taxon>Mycenaceae</taxon>
        <taxon>Mycena</taxon>
    </lineage>
</organism>
<comment type="caution">
    <text evidence="2">The sequence shown here is derived from an EMBL/GenBank/DDBJ whole genome shotgun (WGS) entry which is preliminary data.</text>
</comment>
<dbReference type="Pfam" id="PF12937">
    <property type="entry name" value="F-box-like"/>
    <property type="match status" value="1"/>
</dbReference>
<dbReference type="InterPro" id="IPR036047">
    <property type="entry name" value="F-box-like_dom_sf"/>
</dbReference>
<dbReference type="SUPFAM" id="SSF81383">
    <property type="entry name" value="F-box domain"/>
    <property type="match status" value="1"/>
</dbReference>
<reference evidence="2" key="1">
    <citation type="submission" date="2020-05" db="EMBL/GenBank/DDBJ databases">
        <title>Mycena genomes resolve the evolution of fungal bioluminescence.</title>
        <authorList>
            <person name="Tsai I.J."/>
        </authorList>
    </citation>
    <scope>NUCLEOTIDE SEQUENCE</scope>
    <source>
        <strain evidence="2">160909Yilan</strain>
    </source>
</reference>